<accession>A0A2H0UTZ3</accession>
<comment type="caution">
    <text evidence="2">The sequence shown here is derived from an EMBL/GenBank/DDBJ whole genome shotgun (WGS) entry which is preliminary data.</text>
</comment>
<organism evidence="2 3">
    <name type="scientific">bacterium (Candidatus Gribaldobacteria) CG10_big_fil_rev_8_21_14_0_10_37_21</name>
    <dbReference type="NCBI Taxonomy" id="2014275"/>
    <lineage>
        <taxon>Bacteria</taxon>
        <taxon>Candidatus Gribaldobacteria</taxon>
    </lineage>
</organism>
<gene>
    <name evidence="2" type="ORF">COU05_02595</name>
</gene>
<feature type="coiled-coil region" evidence="1">
    <location>
        <begin position="38"/>
        <end position="88"/>
    </location>
</feature>
<dbReference type="AlphaFoldDB" id="A0A2H0UTZ3"/>
<name>A0A2H0UTZ3_9BACT</name>
<evidence type="ECO:0000313" key="2">
    <source>
        <dbReference type="EMBL" id="PIR90280.1"/>
    </source>
</evidence>
<dbReference type="EMBL" id="PFAX01000029">
    <property type="protein sequence ID" value="PIR90280.1"/>
    <property type="molecule type" value="Genomic_DNA"/>
</dbReference>
<evidence type="ECO:0000313" key="3">
    <source>
        <dbReference type="Proteomes" id="UP000230132"/>
    </source>
</evidence>
<evidence type="ECO:0000256" key="1">
    <source>
        <dbReference type="SAM" id="Coils"/>
    </source>
</evidence>
<reference evidence="3" key="1">
    <citation type="submission" date="2017-09" db="EMBL/GenBank/DDBJ databases">
        <title>Depth-based differentiation of microbial function through sediment-hosted aquifers and enrichment of novel symbionts in the deep terrestrial subsurface.</title>
        <authorList>
            <person name="Probst A.J."/>
            <person name="Ladd B."/>
            <person name="Jarett J.K."/>
            <person name="Geller-Mcgrath D.E."/>
            <person name="Sieber C.M.K."/>
            <person name="Emerson J.B."/>
            <person name="Anantharaman K."/>
            <person name="Thomas B.C."/>
            <person name="Malmstrom R."/>
            <person name="Stieglmeier M."/>
            <person name="Klingl A."/>
            <person name="Woyke T."/>
            <person name="Ryan C.M."/>
            <person name="Banfield J.F."/>
        </authorList>
    </citation>
    <scope>NUCLEOTIDE SEQUENCE [LARGE SCALE GENOMIC DNA]</scope>
</reference>
<keyword evidence="1" id="KW-0175">Coiled coil</keyword>
<proteinExistence type="predicted"/>
<dbReference type="Proteomes" id="UP000230132">
    <property type="component" value="Unassembled WGS sequence"/>
</dbReference>
<sequence>MIVGEIFKIKRALSRKKFRENFEKCFGFLPTSEYLIVRKAIELTLNNLYEMKQNVNKESMDIACAINNAREKIELKDLEKRRKEKERALSHLWASIFEAKKLAEKALGEDDFRVLKNQFKEGS</sequence>
<protein>
    <submittedName>
        <fullName evidence="2">Uncharacterized protein</fullName>
    </submittedName>
</protein>